<protein>
    <submittedName>
        <fullName evidence="3">S-adenosyl-L-methionine-dependent methyltransferase superfamily protein</fullName>
    </submittedName>
</protein>
<dbReference type="GO" id="GO:0016266">
    <property type="term" value="P:protein O-linked glycosylation via N-acetyl-galactosamine"/>
    <property type="evidence" value="ECO:0007669"/>
    <property type="project" value="TreeGrafter"/>
</dbReference>
<name>A0A183IG41_9BILA</name>
<dbReference type="PANTHER" id="PTHR46396:SF2">
    <property type="entry name" value="ILEI_PANDER DOMAIN-CONTAINING PROTEIN"/>
    <property type="match status" value="1"/>
</dbReference>
<dbReference type="Gene3D" id="3.90.550.10">
    <property type="entry name" value="Spore Coat Polysaccharide Biosynthesis Protein SpsA, Chain A"/>
    <property type="match status" value="1"/>
</dbReference>
<dbReference type="OrthoDB" id="440755at2759"/>
<reference evidence="1 2" key="2">
    <citation type="submission" date="2018-11" db="EMBL/GenBank/DDBJ databases">
        <authorList>
            <consortium name="Pathogen Informatics"/>
        </authorList>
    </citation>
    <scope>NUCLEOTIDE SEQUENCE [LARGE SCALE GENOMIC DNA]</scope>
</reference>
<proteinExistence type="predicted"/>
<dbReference type="GO" id="GO:0000139">
    <property type="term" value="C:Golgi membrane"/>
    <property type="evidence" value="ECO:0007669"/>
    <property type="project" value="TreeGrafter"/>
</dbReference>
<reference evidence="3" key="1">
    <citation type="submission" date="2016-06" db="UniProtKB">
        <authorList>
            <consortium name="WormBaseParasite"/>
        </authorList>
    </citation>
    <scope>IDENTIFICATION</scope>
</reference>
<dbReference type="AlphaFoldDB" id="A0A183IG41"/>
<organism evidence="3">
    <name type="scientific">Soboliphyme baturini</name>
    <dbReference type="NCBI Taxonomy" id="241478"/>
    <lineage>
        <taxon>Eukaryota</taxon>
        <taxon>Metazoa</taxon>
        <taxon>Ecdysozoa</taxon>
        <taxon>Nematoda</taxon>
        <taxon>Enoplea</taxon>
        <taxon>Dorylaimia</taxon>
        <taxon>Dioctophymatida</taxon>
        <taxon>Dioctophymatoidea</taxon>
        <taxon>Soboliphymatidae</taxon>
        <taxon>Soboliphyme</taxon>
    </lineage>
</organism>
<accession>A0A183IG41</accession>
<dbReference type="PANTHER" id="PTHR46396">
    <property type="entry name" value="PROTEIN O-LINKED-MANNOSE BETA-1,2-N-ACETYLGLUCOSAMINYLTRANSFERASE 1"/>
    <property type="match status" value="1"/>
</dbReference>
<dbReference type="InterPro" id="IPR029044">
    <property type="entry name" value="Nucleotide-diphossugar_trans"/>
</dbReference>
<gene>
    <name evidence="1" type="ORF">SBAD_LOCUS2586</name>
</gene>
<dbReference type="WBParaSite" id="SBAD_0000271301-mRNA-1">
    <property type="protein sequence ID" value="SBAD_0000271301-mRNA-1"/>
    <property type="gene ID" value="SBAD_0000271301"/>
</dbReference>
<evidence type="ECO:0000313" key="2">
    <source>
        <dbReference type="Proteomes" id="UP000270296"/>
    </source>
</evidence>
<dbReference type="EMBL" id="UZAM01007306">
    <property type="protein sequence ID" value="VDO98213.1"/>
    <property type="molecule type" value="Genomic_DNA"/>
</dbReference>
<keyword evidence="2" id="KW-1185">Reference proteome</keyword>
<sequence length="266" mass="29346">MCFESLMMQPGLTLSNILVAYDPSYPEIVDLSALYNFTSVGVEKSGSKSDFLAGSFEAVWSKFPNASYVIVLEEGTLLSPDFLYFMSQVFPVFASDSKLATISGWNENACSVFSFLRQADNRRDLHIKANKNVVIDHPSLLKEDSYDRNLSTVISEAMLWDVKGCSGVEHLSEIKIPSKAKRSTSLKVFFSDDPTNRNSLAAVASCFGLRHSNAHPLINLYKGDGDVFERVQALSLEQVIMLKAVVYPSADRCSGAAKRLSISRST</sequence>
<dbReference type="InterPro" id="IPR052463">
    <property type="entry name" value="O-linked_mannose_GnT"/>
</dbReference>
<dbReference type="GO" id="GO:0047223">
    <property type="term" value="F:beta-1,3-galactosyl-O-glycosyl-glycoprotein beta-1,3-N-acetylglucosaminyltransferase activity"/>
    <property type="evidence" value="ECO:0007669"/>
    <property type="project" value="TreeGrafter"/>
</dbReference>
<evidence type="ECO:0000313" key="3">
    <source>
        <dbReference type="WBParaSite" id="SBAD_0000271301-mRNA-1"/>
    </source>
</evidence>
<evidence type="ECO:0000313" key="1">
    <source>
        <dbReference type="EMBL" id="VDO98213.1"/>
    </source>
</evidence>
<dbReference type="Proteomes" id="UP000270296">
    <property type="component" value="Unassembled WGS sequence"/>
</dbReference>